<evidence type="ECO:0000256" key="6">
    <source>
        <dbReference type="ARBA" id="ARBA00022801"/>
    </source>
</evidence>
<evidence type="ECO:0000256" key="1">
    <source>
        <dbReference type="ARBA" id="ARBA00000707"/>
    </source>
</evidence>
<dbReference type="CDD" id="cd02257">
    <property type="entry name" value="Peptidase_C19"/>
    <property type="match status" value="1"/>
</dbReference>
<dbReference type="EMBL" id="CASHTH010001490">
    <property type="protein sequence ID" value="CAI8016023.1"/>
    <property type="molecule type" value="Genomic_DNA"/>
</dbReference>
<feature type="compositionally biased region" description="Acidic residues" evidence="8">
    <location>
        <begin position="18"/>
        <end position="30"/>
    </location>
</feature>
<feature type="region of interest" description="Disordered" evidence="8">
    <location>
        <begin position="1"/>
        <end position="42"/>
    </location>
</feature>
<keyword evidence="6 10" id="KW-0378">Hydrolase</keyword>
<evidence type="ECO:0000256" key="8">
    <source>
        <dbReference type="SAM" id="MobiDB-lite"/>
    </source>
</evidence>
<keyword evidence="5" id="KW-0833">Ubl conjugation pathway</keyword>
<dbReference type="GO" id="GO:0016579">
    <property type="term" value="P:protein deubiquitination"/>
    <property type="evidence" value="ECO:0007669"/>
    <property type="project" value="InterPro"/>
</dbReference>
<dbReference type="PROSITE" id="PS00973">
    <property type="entry name" value="USP_2"/>
    <property type="match status" value="1"/>
</dbReference>
<dbReference type="InterPro" id="IPR018200">
    <property type="entry name" value="USP_CS"/>
</dbReference>
<proteinExistence type="inferred from homology"/>
<dbReference type="PANTHER" id="PTHR24006:SF687">
    <property type="entry name" value="UBIQUITIN CARBOXYL-TERMINAL HYDROLASE 10"/>
    <property type="match status" value="1"/>
</dbReference>
<dbReference type="Proteomes" id="UP001174909">
    <property type="component" value="Unassembled WGS sequence"/>
</dbReference>
<comment type="caution">
    <text evidence="10">The sequence shown here is derived from an EMBL/GenBank/DDBJ whole genome shotgun (WGS) entry which is preliminary data.</text>
</comment>
<evidence type="ECO:0000256" key="2">
    <source>
        <dbReference type="ARBA" id="ARBA00005427"/>
    </source>
</evidence>
<dbReference type="Pfam" id="PF00443">
    <property type="entry name" value="UCH"/>
    <property type="match status" value="1"/>
</dbReference>
<keyword evidence="7" id="KW-0788">Thiol protease</keyword>
<sequence>MVAAQTAVGQGREREREDGEDGEGGEEGEWEQVGPKNKSTVTRQMGFRESVVSEVFGGEVRCVLQRQGAKESATVEPFFSLQLDIQSGEVWSLQDALVCLATREAVQMNSGTQNEVDAHRRQSLARLPMVLVLHLKRFLFDKTGGSQKLMKQVSYKIDLEVVRDLLAPSIRGKVTNDQRTYKLWAVVYHHGKSAVGGHYTCDVRHTGSGVWLRMDDSIVKSVPEEAVLKQPQTSNKVAYLLFYRRADCARTS</sequence>
<dbReference type="AlphaFoldDB" id="A0AA35RSH8"/>
<dbReference type="InterPro" id="IPR038765">
    <property type="entry name" value="Papain-like_cys_pep_sf"/>
</dbReference>
<organism evidence="10 11">
    <name type="scientific">Geodia barretti</name>
    <name type="common">Barrett's horny sponge</name>
    <dbReference type="NCBI Taxonomy" id="519541"/>
    <lineage>
        <taxon>Eukaryota</taxon>
        <taxon>Metazoa</taxon>
        <taxon>Porifera</taxon>
        <taxon>Demospongiae</taxon>
        <taxon>Heteroscleromorpha</taxon>
        <taxon>Tetractinellida</taxon>
        <taxon>Astrophorina</taxon>
        <taxon>Geodiidae</taxon>
        <taxon>Geodia</taxon>
    </lineage>
</organism>
<dbReference type="InterPro" id="IPR001394">
    <property type="entry name" value="Peptidase_C19_UCH"/>
</dbReference>
<feature type="domain" description="USP" evidence="9">
    <location>
        <begin position="1"/>
        <end position="246"/>
    </location>
</feature>
<evidence type="ECO:0000313" key="11">
    <source>
        <dbReference type="Proteomes" id="UP001174909"/>
    </source>
</evidence>
<keyword evidence="11" id="KW-1185">Reference proteome</keyword>
<dbReference type="PANTHER" id="PTHR24006">
    <property type="entry name" value="UBIQUITIN CARBOXYL-TERMINAL HYDROLASE"/>
    <property type="match status" value="1"/>
</dbReference>
<dbReference type="Gene3D" id="3.90.70.10">
    <property type="entry name" value="Cysteine proteinases"/>
    <property type="match status" value="1"/>
</dbReference>
<dbReference type="InterPro" id="IPR028889">
    <property type="entry name" value="USP"/>
</dbReference>
<evidence type="ECO:0000256" key="4">
    <source>
        <dbReference type="ARBA" id="ARBA00022670"/>
    </source>
</evidence>
<dbReference type="GO" id="GO:0006508">
    <property type="term" value="P:proteolysis"/>
    <property type="evidence" value="ECO:0007669"/>
    <property type="project" value="UniProtKB-KW"/>
</dbReference>
<dbReference type="PROSITE" id="PS50235">
    <property type="entry name" value="USP_3"/>
    <property type="match status" value="1"/>
</dbReference>
<reference evidence="10" key="1">
    <citation type="submission" date="2023-03" db="EMBL/GenBank/DDBJ databases">
        <authorList>
            <person name="Steffen K."/>
            <person name="Cardenas P."/>
        </authorList>
    </citation>
    <scope>NUCLEOTIDE SEQUENCE</scope>
</reference>
<name>A0AA35RSH8_GEOBA</name>
<keyword evidence="4" id="KW-0645">Protease</keyword>
<evidence type="ECO:0000313" key="10">
    <source>
        <dbReference type="EMBL" id="CAI8016023.1"/>
    </source>
</evidence>
<evidence type="ECO:0000256" key="5">
    <source>
        <dbReference type="ARBA" id="ARBA00022786"/>
    </source>
</evidence>
<gene>
    <name evidence="10" type="ORF">GBAR_LOCUS9877</name>
</gene>
<comment type="similarity">
    <text evidence="2">Belongs to the peptidase C19 family. USP10 subfamily.</text>
</comment>
<dbReference type="InterPro" id="IPR050164">
    <property type="entry name" value="Peptidase_C19"/>
</dbReference>
<dbReference type="EC" id="3.4.19.12" evidence="3"/>
<comment type="catalytic activity">
    <reaction evidence="1">
        <text>Thiol-dependent hydrolysis of ester, thioester, amide, peptide and isopeptide bonds formed by the C-terminal Gly of ubiquitin (a 76-residue protein attached to proteins as an intracellular targeting signal).</text>
        <dbReference type="EC" id="3.4.19.12"/>
    </reaction>
</comment>
<protein>
    <recommendedName>
        <fullName evidence="3">ubiquitinyl hydrolase 1</fullName>
        <ecNumber evidence="3">3.4.19.12</ecNumber>
    </recommendedName>
</protein>
<evidence type="ECO:0000256" key="3">
    <source>
        <dbReference type="ARBA" id="ARBA00012759"/>
    </source>
</evidence>
<dbReference type="GO" id="GO:0010506">
    <property type="term" value="P:regulation of autophagy"/>
    <property type="evidence" value="ECO:0007669"/>
    <property type="project" value="TreeGrafter"/>
</dbReference>
<accession>A0AA35RSH8</accession>
<dbReference type="GO" id="GO:0005829">
    <property type="term" value="C:cytosol"/>
    <property type="evidence" value="ECO:0007669"/>
    <property type="project" value="TreeGrafter"/>
</dbReference>
<dbReference type="GO" id="GO:0004843">
    <property type="term" value="F:cysteine-type deubiquitinase activity"/>
    <property type="evidence" value="ECO:0007669"/>
    <property type="project" value="UniProtKB-EC"/>
</dbReference>
<evidence type="ECO:0000259" key="9">
    <source>
        <dbReference type="PROSITE" id="PS50235"/>
    </source>
</evidence>
<evidence type="ECO:0000256" key="7">
    <source>
        <dbReference type="ARBA" id="ARBA00022807"/>
    </source>
</evidence>
<dbReference type="SUPFAM" id="SSF54001">
    <property type="entry name" value="Cysteine proteinases"/>
    <property type="match status" value="1"/>
</dbReference>
<dbReference type="GO" id="GO:0005634">
    <property type="term" value="C:nucleus"/>
    <property type="evidence" value="ECO:0007669"/>
    <property type="project" value="TreeGrafter"/>
</dbReference>